<reference evidence="1 2" key="1">
    <citation type="journal article" date="2016" name="Nat. Commun.">
        <title>Thousands of microbial genomes shed light on interconnected biogeochemical processes in an aquifer system.</title>
        <authorList>
            <person name="Anantharaman K."/>
            <person name="Brown C.T."/>
            <person name="Hug L.A."/>
            <person name="Sharon I."/>
            <person name="Castelle C.J."/>
            <person name="Probst A.J."/>
            <person name="Thomas B.C."/>
            <person name="Singh A."/>
            <person name="Wilkins M.J."/>
            <person name="Karaoz U."/>
            <person name="Brodie E.L."/>
            <person name="Williams K.H."/>
            <person name="Hubbard S.S."/>
            <person name="Banfield J.F."/>
        </authorList>
    </citation>
    <scope>NUCLEOTIDE SEQUENCE [LARGE SCALE GENOMIC DNA]</scope>
</reference>
<dbReference type="Proteomes" id="UP000178935">
    <property type="component" value="Unassembled WGS sequence"/>
</dbReference>
<evidence type="ECO:0000313" key="1">
    <source>
        <dbReference type="EMBL" id="OGZ89724.1"/>
    </source>
</evidence>
<organism evidence="1 2">
    <name type="scientific">Candidatus Staskawiczbacteria bacterium RIFOXYD1_FULL_32_13</name>
    <dbReference type="NCBI Taxonomy" id="1802234"/>
    <lineage>
        <taxon>Bacteria</taxon>
        <taxon>Candidatus Staskawicziibacteriota</taxon>
    </lineage>
</organism>
<dbReference type="EMBL" id="MHPU01000003">
    <property type="protein sequence ID" value="OGZ89724.1"/>
    <property type="molecule type" value="Genomic_DNA"/>
</dbReference>
<name>A0A1G2JRE2_9BACT</name>
<sequence>MKKNIEQVGSLESKEPMLIDLFSEELERQFLENGKVYSRKIEPILGAEKVSISQVVETKLPDGTLESTQEAKDGDWIITGTKGEKFVFTDKKFQDLYDSDGKGEWLPKKRKIIAMSNPFGGFVRISAPWGTQENPAFQDGSDKCMFVVGLDKDGNLTQDRYIIGDEQMLLNNYSAEEAG</sequence>
<accession>A0A1G2JRE2</accession>
<evidence type="ECO:0000313" key="2">
    <source>
        <dbReference type="Proteomes" id="UP000178935"/>
    </source>
</evidence>
<proteinExistence type="predicted"/>
<dbReference type="AlphaFoldDB" id="A0A1G2JRE2"/>
<protein>
    <submittedName>
        <fullName evidence="1">Uncharacterized protein</fullName>
    </submittedName>
</protein>
<gene>
    <name evidence="1" type="ORF">A2561_00350</name>
</gene>
<comment type="caution">
    <text evidence="1">The sequence shown here is derived from an EMBL/GenBank/DDBJ whole genome shotgun (WGS) entry which is preliminary data.</text>
</comment>